<comment type="caution">
    <text evidence="10">The sequence shown here is derived from an EMBL/GenBank/DDBJ whole genome shotgun (WGS) entry which is preliminary data.</text>
</comment>
<organism evidence="10 11">
    <name type="scientific">Candidatus Nomurabacteria bacterium RIFCSPHIGHO2_01_FULL_40_20</name>
    <dbReference type="NCBI Taxonomy" id="1801738"/>
    <lineage>
        <taxon>Bacteria</taxon>
        <taxon>Candidatus Nomuraibacteriota</taxon>
    </lineage>
</organism>
<dbReference type="GO" id="GO:0006235">
    <property type="term" value="P:dTTP biosynthetic process"/>
    <property type="evidence" value="ECO:0007669"/>
    <property type="project" value="UniProtKB-UniRule"/>
</dbReference>
<dbReference type="GO" id="GO:0005524">
    <property type="term" value="F:ATP binding"/>
    <property type="evidence" value="ECO:0007669"/>
    <property type="project" value="UniProtKB-UniRule"/>
</dbReference>
<dbReference type="GO" id="GO:0006227">
    <property type="term" value="P:dUDP biosynthetic process"/>
    <property type="evidence" value="ECO:0007669"/>
    <property type="project" value="TreeGrafter"/>
</dbReference>
<evidence type="ECO:0000256" key="4">
    <source>
        <dbReference type="ARBA" id="ARBA00022741"/>
    </source>
</evidence>
<dbReference type="InterPro" id="IPR039430">
    <property type="entry name" value="Thymidylate_kin-like_dom"/>
</dbReference>
<dbReference type="Proteomes" id="UP000178985">
    <property type="component" value="Unassembled WGS sequence"/>
</dbReference>
<evidence type="ECO:0000256" key="2">
    <source>
        <dbReference type="ARBA" id="ARBA00022679"/>
    </source>
</evidence>
<dbReference type="InterPro" id="IPR027417">
    <property type="entry name" value="P-loop_NTPase"/>
</dbReference>
<evidence type="ECO:0000313" key="11">
    <source>
        <dbReference type="Proteomes" id="UP000178985"/>
    </source>
</evidence>
<gene>
    <name evidence="8" type="primary">tmk</name>
    <name evidence="10" type="ORF">A2733_00125</name>
</gene>
<comment type="similarity">
    <text evidence="1 8">Belongs to the thymidylate kinase family.</text>
</comment>
<name>A0A1F6V3N4_9BACT</name>
<keyword evidence="4 8" id="KW-0547">Nucleotide-binding</keyword>
<reference evidence="10 11" key="1">
    <citation type="journal article" date="2016" name="Nat. Commun.">
        <title>Thousands of microbial genomes shed light on interconnected biogeochemical processes in an aquifer system.</title>
        <authorList>
            <person name="Anantharaman K."/>
            <person name="Brown C.T."/>
            <person name="Hug L.A."/>
            <person name="Sharon I."/>
            <person name="Castelle C.J."/>
            <person name="Probst A.J."/>
            <person name="Thomas B.C."/>
            <person name="Singh A."/>
            <person name="Wilkins M.J."/>
            <person name="Karaoz U."/>
            <person name="Brodie E.L."/>
            <person name="Williams K.H."/>
            <person name="Hubbard S.S."/>
            <person name="Banfield J.F."/>
        </authorList>
    </citation>
    <scope>NUCLEOTIDE SEQUENCE [LARGE SCALE GENOMIC DNA]</scope>
</reference>
<evidence type="ECO:0000256" key="8">
    <source>
        <dbReference type="HAMAP-Rule" id="MF_00165"/>
    </source>
</evidence>
<keyword evidence="2 8" id="KW-0808">Transferase</keyword>
<keyword evidence="5 8" id="KW-0418">Kinase</keyword>
<evidence type="ECO:0000256" key="3">
    <source>
        <dbReference type="ARBA" id="ARBA00022727"/>
    </source>
</evidence>
<evidence type="ECO:0000259" key="9">
    <source>
        <dbReference type="Pfam" id="PF02223"/>
    </source>
</evidence>
<dbReference type="SUPFAM" id="SSF52540">
    <property type="entry name" value="P-loop containing nucleoside triphosphate hydrolases"/>
    <property type="match status" value="1"/>
</dbReference>
<dbReference type="PANTHER" id="PTHR10344:SF4">
    <property type="entry name" value="UMP-CMP KINASE 2, MITOCHONDRIAL"/>
    <property type="match status" value="1"/>
</dbReference>
<evidence type="ECO:0000256" key="7">
    <source>
        <dbReference type="ARBA" id="ARBA00048743"/>
    </source>
</evidence>
<comment type="function">
    <text evidence="8">Phosphorylation of dTMP to form dTDP in both de novo and salvage pathways of dTTP synthesis.</text>
</comment>
<dbReference type="EC" id="2.7.4.9" evidence="8"/>
<dbReference type="AlphaFoldDB" id="A0A1F6V3N4"/>
<comment type="catalytic activity">
    <reaction evidence="7 8">
        <text>dTMP + ATP = dTDP + ADP</text>
        <dbReference type="Rhea" id="RHEA:13517"/>
        <dbReference type="ChEBI" id="CHEBI:30616"/>
        <dbReference type="ChEBI" id="CHEBI:58369"/>
        <dbReference type="ChEBI" id="CHEBI:63528"/>
        <dbReference type="ChEBI" id="CHEBI:456216"/>
        <dbReference type="EC" id="2.7.4.9"/>
    </reaction>
</comment>
<dbReference type="EMBL" id="MFTO01000002">
    <property type="protein sequence ID" value="OGI64371.1"/>
    <property type="molecule type" value="Genomic_DNA"/>
</dbReference>
<sequence>MKNKKFNKSKTHYPGKLVVIDGTDGSGKATQVEMLRKRLARDGHKVRTIDFPRYYKNFFGRFIAHCLSEQYYNWTSIHPKIASIAYAADRYESKEQMEKWLEKGYIVLADRYVSSNQIHQGGKIKDDTKRVLFIEWLNEMEYKTFKLPKPNATLYLSLPTELALKLIRERNTRMKREYLKRHRDVHESDVNFLVNSRKSALWLAGREKNWVKIDCAPEGEILSREEVHKMIYEKVKKILKK</sequence>
<dbReference type="Pfam" id="PF02223">
    <property type="entry name" value="Thymidylate_kin"/>
    <property type="match status" value="1"/>
</dbReference>
<dbReference type="GO" id="GO:0005737">
    <property type="term" value="C:cytoplasm"/>
    <property type="evidence" value="ECO:0007669"/>
    <property type="project" value="TreeGrafter"/>
</dbReference>
<dbReference type="CDD" id="cd01672">
    <property type="entry name" value="TMPK"/>
    <property type="match status" value="1"/>
</dbReference>
<proteinExistence type="inferred from homology"/>
<comment type="caution">
    <text evidence="8">Lacks conserved residue(s) required for the propagation of feature annotation.</text>
</comment>
<dbReference type="InterPro" id="IPR018094">
    <property type="entry name" value="Thymidylate_kinase"/>
</dbReference>
<dbReference type="GO" id="GO:0004798">
    <property type="term" value="F:dTMP kinase activity"/>
    <property type="evidence" value="ECO:0007669"/>
    <property type="project" value="UniProtKB-UniRule"/>
</dbReference>
<dbReference type="PANTHER" id="PTHR10344">
    <property type="entry name" value="THYMIDYLATE KINASE"/>
    <property type="match status" value="1"/>
</dbReference>
<accession>A0A1F6V3N4</accession>
<dbReference type="Gene3D" id="3.40.50.300">
    <property type="entry name" value="P-loop containing nucleotide triphosphate hydrolases"/>
    <property type="match status" value="1"/>
</dbReference>
<feature type="domain" description="Thymidylate kinase-like" evidence="9">
    <location>
        <begin position="20"/>
        <end position="187"/>
    </location>
</feature>
<keyword evidence="6 8" id="KW-0067">ATP-binding</keyword>
<evidence type="ECO:0000313" key="10">
    <source>
        <dbReference type="EMBL" id="OGI64371.1"/>
    </source>
</evidence>
<evidence type="ECO:0000256" key="1">
    <source>
        <dbReference type="ARBA" id="ARBA00009776"/>
    </source>
</evidence>
<keyword evidence="3 8" id="KW-0545">Nucleotide biosynthesis</keyword>
<evidence type="ECO:0000256" key="5">
    <source>
        <dbReference type="ARBA" id="ARBA00022777"/>
    </source>
</evidence>
<dbReference type="GO" id="GO:0006233">
    <property type="term" value="P:dTDP biosynthetic process"/>
    <property type="evidence" value="ECO:0007669"/>
    <property type="project" value="InterPro"/>
</dbReference>
<evidence type="ECO:0000256" key="6">
    <source>
        <dbReference type="ARBA" id="ARBA00022840"/>
    </source>
</evidence>
<dbReference type="HAMAP" id="MF_00165">
    <property type="entry name" value="Thymidylate_kinase"/>
    <property type="match status" value="1"/>
</dbReference>
<protein>
    <recommendedName>
        <fullName evidence="8">Thymidylate kinase</fullName>
        <ecNumber evidence="8">2.7.4.9</ecNumber>
    </recommendedName>
    <alternativeName>
        <fullName evidence="8">dTMP kinase</fullName>
    </alternativeName>
</protein>